<dbReference type="RefSeq" id="WP_194032298.1">
    <property type="nucleotide sequence ID" value="NZ_JADEWZ010000102.1"/>
</dbReference>
<sequence length="329" mass="38292">MATSRSPSASTQIDGYIHLTDISPDDKPWDKHRAAATQVQELYEQVGYDNYATRIQGCSQRLLFALGSNEEGLAGIKLHQARFCRVRYCPVCQWRKSMMWRARFFKAIPLLLDDYPKHRFIFLTLTVKNCELSQLRKTIAWMNKSWVKLTKRKVFPALGWVKSVEVTRSDEGLAHPHFHAVLMVKPSYFSGHSYLPQKRWTELWQSCLRVDYTPVVHVKAIKSKKAETPLDEIRIGLCETLKYSVKEADLLIDAEWLAELTRQLHKTRAVSVGGVFKEYLSEEEPEDLIHGDTEEEELEVDEDSIMVFGWREMRYRLLGNKREFFNGDD</sequence>
<evidence type="ECO:0000256" key="2">
    <source>
        <dbReference type="ARBA" id="ARBA00022705"/>
    </source>
</evidence>
<name>A0A8J7J741_9CYAN</name>
<dbReference type="EMBL" id="JADEWZ010000102">
    <property type="protein sequence ID" value="MBE9119209.1"/>
    <property type="molecule type" value="Genomic_DNA"/>
</dbReference>
<accession>A0A8J7J741</accession>
<evidence type="ECO:0000313" key="3">
    <source>
        <dbReference type="EMBL" id="MBE9119209.1"/>
    </source>
</evidence>
<organism evidence="3 4">
    <name type="scientific">Lusitaniella coriacea LEGE 07157</name>
    <dbReference type="NCBI Taxonomy" id="945747"/>
    <lineage>
        <taxon>Bacteria</taxon>
        <taxon>Bacillati</taxon>
        <taxon>Cyanobacteriota</taxon>
        <taxon>Cyanophyceae</taxon>
        <taxon>Spirulinales</taxon>
        <taxon>Lusitaniellaceae</taxon>
        <taxon>Lusitaniella</taxon>
    </lineage>
</organism>
<evidence type="ECO:0000256" key="1">
    <source>
        <dbReference type="ARBA" id="ARBA00008909"/>
    </source>
</evidence>
<dbReference type="InterPro" id="IPR000989">
    <property type="entry name" value="Rep"/>
</dbReference>
<keyword evidence="2" id="KW-0235">DNA replication</keyword>
<comment type="similarity">
    <text evidence="1">Belongs to the Gram-positive plasmids replication protein type 1 family.</text>
</comment>
<dbReference type="GO" id="GO:0003677">
    <property type="term" value="F:DNA binding"/>
    <property type="evidence" value="ECO:0007669"/>
    <property type="project" value="InterPro"/>
</dbReference>
<proteinExistence type="inferred from homology"/>
<dbReference type="GO" id="GO:0006260">
    <property type="term" value="P:DNA replication"/>
    <property type="evidence" value="ECO:0007669"/>
    <property type="project" value="UniProtKB-KW"/>
</dbReference>
<gene>
    <name evidence="3" type="ORF">IQ249_25495</name>
</gene>
<dbReference type="Pfam" id="PF01446">
    <property type="entry name" value="Rep_1"/>
    <property type="match status" value="1"/>
</dbReference>
<evidence type="ECO:0000313" key="4">
    <source>
        <dbReference type="Proteomes" id="UP000654482"/>
    </source>
</evidence>
<dbReference type="Proteomes" id="UP000654482">
    <property type="component" value="Unassembled WGS sequence"/>
</dbReference>
<comment type="caution">
    <text evidence="3">The sequence shown here is derived from an EMBL/GenBank/DDBJ whole genome shotgun (WGS) entry which is preliminary data.</text>
</comment>
<protein>
    <submittedName>
        <fullName evidence="3">Protein rep</fullName>
    </submittedName>
</protein>
<reference evidence="3" key="1">
    <citation type="submission" date="2020-10" db="EMBL/GenBank/DDBJ databases">
        <authorList>
            <person name="Castelo-Branco R."/>
            <person name="Eusebio N."/>
            <person name="Adriana R."/>
            <person name="Vieira A."/>
            <person name="Brugerolle De Fraissinette N."/>
            <person name="Rezende De Castro R."/>
            <person name="Schneider M.P."/>
            <person name="Vasconcelos V."/>
            <person name="Leao P.N."/>
        </authorList>
    </citation>
    <scope>NUCLEOTIDE SEQUENCE</scope>
    <source>
        <strain evidence="3">LEGE 07157</strain>
    </source>
</reference>
<dbReference type="AlphaFoldDB" id="A0A8J7J741"/>
<keyword evidence="4" id="KW-1185">Reference proteome</keyword>